<evidence type="ECO:0000256" key="6">
    <source>
        <dbReference type="ARBA" id="ARBA00023118"/>
    </source>
</evidence>
<evidence type="ECO:0000256" key="7">
    <source>
        <dbReference type="ARBA" id="ARBA00023136"/>
    </source>
</evidence>
<dbReference type="GO" id="GO:0051607">
    <property type="term" value="P:defense response to virus"/>
    <property type="evidence" value="ECO:0007669"/>
    <property type="project" value="UniProtKB-KW"/>
</dbReference>
<evidence type="ECO:0000256" key="3">
    <source>
        <dbReference type="ARBA" id="ARBA00022692"/>
    </source>
</evidence>
<dbReference type="GO" id="GO:0000166">
    <property type="term" value="F:nucleotide binding"/>
    <property type="evidence" value="ECO:0007669"/>
    <property type="project" value="UniProtKB-KW"/>
</dbReference>
<dbReference type="InterPro" id="IPR043760">
    <property type="entry name" value="PycTM_dom"/>
</dbReference>
<protein>
    <recommendedName>
        <fullName evidence="9">Pycsar effector protein domain-containing protein</fullName>
    </recommendedName>
</protein>
<keyword evidence="11" id="KW-1185">Reference proteome</keyword>
<comment type="subcellular location">
    <subcellularLocation>
        <location evidence="1">Cell membrane</location>
    </subcellularLocation>
</comment>
<evidence type="ECO:0000256" key="4">
    <source>
        <dbReference type="ARBA" id="ARBA00022741"/>
    </source>
</evidence>
<sequence length="161" mass="17961">MSDRHLVHLVEANRVFADQIKTADQKAAYIFTFVLALVVWSAETRRSFSLEHLSAAGFVQLIASFTLMGSILCALISAICVVLPRSRPGSSVLFWGAWPQAGERLCEARKSDDPSFVFDDYLQNTRTLADICQAKYRLVRFAFRSMLVVVASYVMMLVSSG</sequence>
<evidence type="ECO:0000256" key="5">
    <source>
        <dbReference type="ARBA" id="ARBA00022989"/>
    </source>
</evidence>
<organism evidence="10 11">
    <name type="scientific">Fulvimarina manganoxydans</name>
    <dbReference type="NCBI Taxonomy" id="937218"/>
    <lineage>
        <taxon>Bacteria</taxon>
        <taxon>Pseudomonadati</taxon>
        <taxon>Pseudomonadota</taxon>
        <taxon>Alphaproteobacteria</taxon>
        <taxon>Hyphomicrobiales</taxon>
        <taxon>Aurantimonadaceae</taxon>
        <taxon>Fulvimarina</taxon>
    </lineage>
</organism>
<gene>
    <name evidence="10" type="ORF">SAMN06297251_101369</name>
</gene>
<dbReference type="Pfam" id="PF18967">
    <property type="entry name" value="PycTM"/>
    <property type="match status" value="1"/>
</dbReference>
<reference evidence="10 11" key="1">
    <citation type="submission" date="2017-04" db="EMBL/GenBank/DDBJ databases">
        <authorList>
            <person name="Afonso C.L."/>
            <person name="Miller P.J."/>
            <person name="Scott M.A."/>
            <person name="Spackman E."/>
            <person name="Goraichik I."/>
            <person name="Dimitrov K.M."/>
            <person name="Suarez D.L."/>
            <person name="Swayne D.E."/>
        </authorList>
    </citation>
    <scope>NUCLEOTIDE SEQUENCE [LARGE SCALE GENOMIC DNA]</scope>
    <source>
        <strain evidence="10 11">CGMCC 1.10972</strain>
    </source>
</reference>
<proteinExistence type="predicted"/>
<dbReference type="OrthoDB" id="7348949at2"/>
<dbReference type="EMBL" id="FWXR01000001">
    <property type="protein sequence ID" value="SMC36254.1"/>
    <property type="molecule type" value="Genomic_DNA"/>
</dbReference>
<dbReference type="RefSeq" id="WP_084408244.1">
    <property type="nucleotide sequence ID" value="NZ_FWXR01000001.1"/>
</dbReference>
<keyword evidence="3 8" id="KW-0812">Transmembrane</keyword>
<accession>A0A1W1YJE1</accession>
<name>A0A1W1YJE1_9HYPH</name>
<dbReference type="Proteomes" id="UP000192656">
    <property type="component" value="Unassembled WGS sequence"/>
</dbReference>
<feature type="transmembrane region" description="Helical" evidence="8">
    <location>
        <begin position="27"/>
        <end position="42"/>
    </location>
</feature>
<keyword evidence="4" id="KW-0547">Nucleotide-binding</keyword>
<evidence type="ECO:0000313" key="10">
    <source>
        <dbReference type="EMBL" id="SMC36254.1"/>
    </source>
</evidence>
<keyword evidence="5 8" id="KW-1133">Transmembrane helix</keyword>
<evidence type="ECO:0000256" key="8">
    <source>
        <dbReference type="SAM" id="Phobius"/>
    </source>
</evidence>
<evidence type="ECO:0000256" key="2">
    <source>
        <dbReference type="ARBA" id="ARBA00022475"/>
    </source>
</evidence>
<feature type="transmembrane region" description="Helical" evidence="8">
    <location>
        <begin position="141"/>
        <end position="159"/>
    </location>
</feature>
<evidence type="ECO:0000256" key="1">
    <source>
        <dbReference type="ARBA" id="ARBA00004236"/>
    </source>
</evidence>
<feature type="transmembrane region" description="Helical" evidence="8">
    <location>
        <begin position="62"/>
        <end position="83"/>
    </location>
</feature>
<evidence type="ECO:0000259" key="9">
    <source>
        <dbReference type="Pfam" id="PF18967"/>
    </source>
</evidence>
<dbReference type="GO" id="GO:0005886">
    <property type="term" value="C:plasma membrane"/>
    <property type="evidence" value="ECO:0007669"/>
    <property type="project" value="UniProtKB-SubCell"/>
</dbReference>
<keyword evidence="6" id="KW-0051">Antiviral defense</keyword>
<keyword evidence="7 8" id="KW-0472">Membrane</keyword>
<feature type="domain" description="Pycsar effector protein" evidence="9">
    <location>
        <begin position="13"/>
        <end position="157"/>
    </location>
</feature>
<evidence type="ECO:0000313" key="11">
    <source>
        <dbReference type="Proteomes" id="UP000192656"/>
    </source>
</evidence>
<dbReference type="AlphaFoldDB" id="A0A1W1YJE1"/>
<keyword evidence="2" id="KW-1003">Cell membrane</keyword>